<feature type="compositionally biased region" description="Low complexity" evidence="3">
    <location>
        <begin position="462"/>
        <end position="471"/>
    </location>
</feature>
<dbReference type="InterPro" id="IPR016024">
    <property type="entry name" value="ARM-type_fold"/>
</dbReference>
<dbReference type="EMBL" id="KB200329">
    <property type="protein sequence ID" value="ESP02130.1"/>
    <property type="molecule type" value="Genomic_DNA"/>
</dbReference>
<dbReference type="KEGG" id="lgi:LOTGIDRAFT_111572"/>
<dbReference type="STRING" id="225164.V4CIW5"/>
<name>V4CIW5_LOTGI</name>
<dbReference type="InterPro" id="IPR058678">
    <property type="entry name" value="ARM_PUB"/>
</dbReference>
<dbReference type="SMART" id="SM00185">
    <property type="entry name" value="ARM"/>
    <property type="match status" value="4"/>
</dbReference>
<reference evidence="6 7" key="1">
    <citation type="journal article" date="2013" name="Nature">
        <title>Insights into bilaterian evolution from three spiralian genomes.</title>
        <authorList>
            <person name="Simakov O."/>
            <person name="Marletaz F."/>
            <person name="Cho S.J."/>
            <person name="Edsinger-Gonzales E."/>
            <person name="Havlak P."/>
            <person name="Hellsten U."/>
            <person name="Kuo D.H."/>
            <person name="Larsson T."/>
            <person name="Lv J."/>
            <person name="Arendt D."/>
            <person name="Savage R."/>
            <person name="Osoegawa K."/>
            <person name="de Jong P."/>
            <person name="Grimwood J."/>
            <person name="Chapman J.A."/>
            <person name="Shapiro H."/>
            <person name="Aerts A."/>
            <person name="Otillar R.P."/>
            <person name="Terry A.Y."/>
            <person name="Boore J.L."/>
            <person name="Grigoriev I.V."/>
            <person name="Lindberg D.R."/>
            <person name="Seaver E.C."/>
            <person name="Weisblat D.A."/>
            <person name="Putnam N.H."/>
            <person name="Rokhsar D.S."/>
        </authorList>
    </citation>
    <scope>NUCLEOTIDE SEQUENCE [LARGE SCALE GENOMIC DNA]</scope>
</reference>
<protein>
    <recommendedName>
        <fullName evidence="8">Armadillo repeat-containing domain-containing protein</fullName>
    </recommendedName>
</protein>
<gene>
    <name evidence="6" type="ORF">LOTGIDRAFT_111572</name>
</gene>
<feature type="repeat" description="ARM" evidence="2">
    <location>
        <begin position="181"/>
        <end position="223"/>
    </location>
</feature>
<evidence type="ECO:0000313" key="6">
    <source>
        <dbReference type="EMBL" id="ESP02130.1"/>
    </source>
</evidence>
<evidence type="ECO:0008006" key="8">
    <source>
        <dbReference type="Google" id="ProtNLM"/>
    </source>
</evidence>
<evidence type="ECO:0000256" key="2">
    <source>
        <dbReference type="PROSITE-ProRule" id="PRU00259"/>
    </source>
</evidence>
<feature type="domain" description="EDR1/CTR1/ARMC3-like peptidase-like" evidence="4">
    <location>
        <begin position="517"/>
        <end position="656"/>
    </location>
</feature>
<dbReference type="PROSITE" id="PS50176">
    <property type="entry name" value="ARM_REPEAT"/>
    <property type="match status" value="2"/>
</dbReference>
<evidence type="ECO:0000259" key="5">
    <source>
        <dbReference type="Pfam" id="PF25598"/>
    </source>
</evidence>
<evidence type="ECO:0000256" key="1">
    <source>
        <dbReference type="ARBA" id="ARBA00022737"/>
    </source>
</evidence>
<dbReference type="PANTHER" id="PTHR46618:SF1">
    <property type="entry name" value="ARMADILLO REPEAT-CONTAINING PROTEIN 3"/>
    <property type="match status" value="1"/>
</dbReference>
<feature type="non-terminal residue" evidence="6">
    <location>
        <position position="1"/>
    </location>
</feature>
<dbReference type="OrthoDB" id="7537227at2759"/>
<sequence>ENRKCLRELEAISKLINFLAHPDWHDLHVMSVMVISSLLEDKESLEQIKETGGLKKLKDEHRDENIIPTLPDVKMSAARAIARSARNSENRKMLHEQEAEKMLILLLSHENVDVQSAAAQALGIMCENLSSRDSVREMDGIAPLIKLLNSENGDVKEASSLALANLTTSNTPNAKEVMNLGGIEPIIHLLSDQREEAVSNAACVLTNLAQDEQLRSDIITKGAVTALIEPLKSGNTIVQSKTALACAAYLCDMEARNEFRTAGGLEPLVEYLKSGNDDVRRSVSWAITVCGVDYASAVEICKLGGLGILQEIQLSGTRRTPFTDAALDRLLDSNLSAKYALSGVLGYSNLIEDGFYDPGQMKKGSKFLSLEDFCNQELNDKRPILLINPKPDYITEKKICAKGIVLGLKTEINYMKQPLSHQIFSNDHFCLTRLSIRCLYQIAVVYKISIKSKSEDLKPESSKTSLSGKSSRTGRESKKTKAQKEKEEKQKEELQAQLQREADAMAATESHDFIMPCDPGLLSYIDEVMEKIQPLPTSREQVIHLAQLVADKMGGPIDRGQVSSFSWELPLSQIKYELKSNVVPIGRLKAGIHVHRALLFKALADRIAVSCTLVRGQYNRAWNEVMLYDEHDNPAAPKFPPKEYIVDLIHQPGNLIPKDSTDAVSYQKI</sequence>
<dbReference type="InterPro" id="IPR052441">
    <property type="entry name" value="Armadillo-Ser/Thr_Kinase"/>
</dbReference>
<keyword evidence="7" id="KW-1185">Reference proteome</keyword>
<dbReference type="InterPro" id="IPR011989">
    <property type="entry name" value="ARM-like"/>
</dbReference>
<dbReference type="SUPFAM" id="SSF48371">
    <property type="entry name" value="ARM repeat"/>
    <property type="match status" value="1"/>
</dbReference>
<evidence type="ECO:0000259" key="4">
    <source>
        <dbReference type="Pfam" id="PF14381"/>
    </source>
</evidence>
<dbReference type="HOGENOM" id="CLU_018048_0_0_1"/>
<dbReference type="Gene3D" id="1.25.10.10">
    <property type="entry name" value="Leucine-rich Repeat Variant"/>
    <property type="match status" value="2"/>
</dbReference>
<organism evidence="6 7">
    <name type="scientific">Lottia gigantea</name>
    <name type="common">Giant owl limpet</name>
    <dbReference type="NCBI Taxonomy" id="225164"/>
    <lineage>
        <taxon>Eukaryota</taxon>
        <taxon>Metazoa</taxon>
        <taxon>Spiralia</taxon>
        <taxon>Lophotrochozoa</taxon>
        <taxon>Mollusca</taxon>
        <taxon>Gastropoda</taxon>
        <taxon>Patellogastropoda</taxon>
        <taxon>Lottioidea</taxon>
        <taxon>Lottiidae</taxon>
        <taxon>Lottia</taxon>
    </lineage>
</organism>
<dbReference type="CTD" id="20230741"/>
<dbReference type="GeneID" id="20230741"/>
<dbReference type="PANTHER" id="PTHR46618">
    <property type="entry name" value="ARMADILLO REPEAT-CONTAINING PROTEIN 3"/>
    <property type="match status" value="1"/>
</dbReference>
<feature type="repeat" description="ARM" evidence="2">
    <location>
        <begin position="139"/>
        <end position="181"/>
    </location>
</feature>
<evidence type="ECO:0000256" key="3">
    <source>
        <dbReference type="SAM" id="MobiDB-lite"/>
    </source>
</evidence>
<dbReference type="Pfam" id="PF14381">
    <property type="entry name" value="EDR1_CTR1_ARMC3_pept"/>
    <property type="match status" value="1"/>
</dbReference>
<dbReference type="Proteomes" id="UP000030746">
    <property type="component" value="Unassembled WGS sequence"/>
</dbReference>
<keyword evidence="1" id="KW-0677">Repeat</keyword>
<accession>V4CIW5</accession>
<dbReference type="AlphaFoldDB" id="V4CIW5"/>
<dbReference type="InterPro" id="IPR055164">
    <property type="entry name" value="EDR1/CTR1/ARMC3-like_pept-like"/>
</dbReference>
<dbReference type="RefSeq" id="XP_009047288.1">
    <property type="nucleotide sequence ID" value="XM_009049040.1"/>
</dbReference>
<dbReference type="InterPro" id="IPR000225">
    <property type="entry name" value="Armadillo"/>
</dbReference>
<dbReference type="OMA" id="AMCENSA"/>
<dbReference type="Pfam" id="PF25598">
    <property type="entry name" value="ARM_PUB"/>
    <property type="match status" value="1"/>
</dbReference>
<feature type="region of interest" description="Disordered" evidence="3">
    <location>
        <begin position="457"/>
        <end position="495"/>
    </location>
</feature>
<feature type="compositionally biased region" description="Basic and acidic residues" evidence="3">
    <location>
        <begin position="473"/>
        <end position="494"/>
    </location>
</feature>
<evidence type="ECO:0000313" key="7">
    <source>
        <dbReference type="Proteomes" id="UP000030746"/>
    </source>
</evidence>
<proteinExistence type="predicted"/>
<feature type="domain" description="U-box" evidence="5">
    <location>
        <begin position="78"/>
        <end position="261"/>
    </location>
</feature>